<evidence type="ECO:0000256" key="9">
    <source>
        <dbReference type="ARBA" id="ARBA00022833"/>
    </source>
</evidence>
<reference evidence="12 13" key="1">
    <citation type="submission" date="2013-07" db="EMBL/GenBank/DDBJ databases">
        <title>The Genome Sequence of Cryptococcus heveanensis BCC8398.</title>
        <authorList>
            <consortium name="The Broad Institute Genome Sequencing Platform"/>
            <person name="Cuomo C."/>
            <person name="Litvintseva A."/>
            <person name="Chen Y."/>
            <person name="Heitman J."/>
            <person name="Sun S."/>
            <person name="Springer D."/>
            <person name="Dromer F."/>
            <person name="Young S.K."/>
            <person name="Zeng Q."/>
            <person name="Gargeya S."/>
            <person name="Fitzgerald M."/>
            <person name="Abouelleil A."/>
            <person name="Alvarado L."/>
            <person name="Berlin A.M."/>
            <person name="Chapman S.B."/>
            <person name="Dewar J."/>
            <person name="Goldberg J."/>
            <person name="Griggs A."/>
            <person name="Gujja S."/>
            <person name="Hansen M."/>
            <person name="Howarth C."/>
            <person name="Imamovic A."/>
            <person name="Larimer J."/>
            <person name="McCowan C."/>
            <person name="Murphy C."/>
            <person name="Pearson M."/>
            <person name="Priest M."/>
            <person name="Roberts A."/>
            <person name="Saif S."/>
            <person name="Shea T."/>
            <person name="Sykes S."/>
            <person name="Wortman J."/>
            <person name="Nusbaum C."/>
            <person name="Birren B."/>
        </authorList>
    </citation>
    <scope>NUCLEOTIDE SEQUENCE [LARGE SCALE GENOMIC DNA]</scope>
    <source>
        <strain evidence="12 13">BCC8398</strain>
    </source>
</reference>
<dbReference type="Gene3D" id="3.20.20.140">
    <property type="entry name" value="Metal-dependent hydrolases"/>
    <property type="match status" value="1"/>
</dbReference>
<evidence type="ECO:0000256" key="4">
    <source>
        <dbReference type="ARBA" id="ARBA00010368"/>
    </source>
</evidence>
<dbReference type="STRING" id="1296120.A0A1B9H2C0"/>
<dbReference type="FunFam" id="3.20.20.140:FF:000032">
    <property type="entry name" value="Allantoinase Dal1"/>
    <property type="match status" value="1"/>
</dbReference>
<dbReference type="GO" id="GO:0004038">
    <property type="term" value="F:allantoinase activity"/>
    <property type="evidence" value="ECO:0007669"/>
    <property type="project" value="UniProtKB-EC"/>
</dbReference>
<dbReference type="InterPro" id="IPR032466">
    <property type="entry name" value="Metal_Hydrolase"/>
</dbReference>
<keyword evidence="13" id="KW-1185">Reference proteome</keyword>
<dbReference type="InterPro" id="IPR006680">
    <property type="entry name" value="Amidohydro-rel"/>
</dbReference>
<dbReference type="GO" id="GO:0008270">
    <property type="term" value="F:zinc ion binding"/>
    <property type="evidence" value="ECO:0007669"/>
    <property type="project" value="InterPro"/>
</dbReference>
<keyword evidence="7" id="KW-0479">Metal-binding</keyword>
<evidence type="ECO:0000256" key="1">
    <source>
        <dbReference type="ARBA" id="ARBA00001756"/>
    </source>
</evidence>
<dbReference type="GO" id="GO:0006145">
    <property type="term" value="P:purine nucleobase catabolic process"/>
    <property type="evidence" value="ECO:0007669"/>
    <property type="project" value="TreeGrafter"/>
</dbReference>
<accession>A0A1B9H2C0</accession>
<evidence type="ECO:0000256" key="8">
    <source>
        <dbReference type="ARBA" id="ARBA00022801"/>
    </source>
</evidence>
<dbReference type="SUPFAM" id="SSF51556">
    <property type="entry name" value="Metallo-dependent hydrolases"/>
    <property type="match status" value="1"/>
</dbReference>
<evidence type="ECO:0000256" key="10">
    <source>
        <dbReference type="SAM" id="MobiDB-lite"/>
    </source>
</evidence>
<evidence type="ECO:0000259" key="11">
    <source>
        <dbReference type="Pfam" id="PF01979"/>
    </source>
</evidence>
<evidence type="ECO:0000256" key="7">
    <source>
        <dbReference type="ARBA" id="ARBA00022723"/>
    </source>
</evidence>
<comment type="subunit">
    <text evidence="5">Homotetramer.</text>
</comment>
<sequence length="468" mass="50725">MTRQLISAALALLPGEQSPKPASIEVDLATGTIVDIRPGLEDREKAQGYDEVIEVEEGKVLLPGLIDTHVHLNQPGRTAWEGFQTGTLAAISGGVTTLIDMPLNSIPPTTTAEGLRVKREEASRVGVNCDIGFWGGIIPGNAGELVPMLGQGVKGFKCFLIESGVDEFPCVNEDDLRKACEALKNTNALVLFHAELVADDSHAHENHDGHDHESGSTSSKDPKSYSTFLDSRPEEWELSALELILKFAKSYPQLRFHIVHLSAASALPAIRQARADGIKNLTVETCFHYLCLKAEDIPDNATQFKCCPPIRDEKNRQALLKAVLDGEIDYVVSDHSPCVPELKKGDFLEAWGGVSGLGLGFSLLYTELGEKGGLSRVVDWMGARQAEQVGIKGQKGELRVGAKADFVVFDPEKRFEVTLDNLLFKNKVSPYLGKQLKGLVEKTYLSGKLVWDVSKGQGGAALSTGSLI</sequence>
<dbReference type="AlphaFoldDB" id="A0A1B9H2C0"/>
<dbReference type="Pfam" id="PF01979">
    <property type="entry name" value="Amidohydro_1"/>
    <property type="match status" value="1"/>
</dbReference>
<dbReference type="Proteomes" id="UP000092666">
    <property type="component" value="Unassembled WGS sequence"/>
</dbReference>
<gene>
    <name evidence="12" type="ORF">I316_00532</name>
</gene>
<dbReference type="PANTHER" id="PTHR43668:SF2">
    <property type="entry name" value="ALLANTOINASE"/>
    <property type="match status" value="1"/>
</dbReference>
<dbReference type="GO" id="GO:0000256">
    <property type="term" value="P:allantoin catabolic process"/>
    <property type="evidence" value="ECO:0007669"/>
    <property type="project" value="UniProtKB-UniPathway"/>
</dbReference>
<feature type="compositionally biased region" description="Polar residues" evidence="10">
    <location>
        <begin position="215"/>
        <end position="226"/>
    </location>
</feature>
<dbReference type="InterPro" id="IPR011059">
    <property type="entry name" value="Metal-dep_hydrolase_composite"/>
</dbReference>
<dbReference type="GO" id="GO:0050897">
    <property type="term" value="F:cobalt ion binding"/>
    <property type="evidence" value="ECO:0007669"/>
    <property type="project" value="InterPro"/>
</dbReference>
<dbReference type="EC" id="3.5.2.5" evidence="6"/>
<comment type="catalytic activity">
    <reaction evidence="1">
        <text>(S)-allantoin + H2O = allantoate + H(+)</text>
        <dbReference type="Rhea" id="RHEA:17029"/>
        <dbReference type="ChEBI" id="CHEBI:15377"/>
        <dbReference type="ChEBI" id="CHEBI:15378"/>
        <dbReference type="ChEBI" id="CHEBI:15678"/>
        <dbReference type="ChEBI" id="CHEBI:17536"/>
        <dbReference type="EC" id="3.5.2.5"/>
    </reaction>
</comment>
<protein>
    <recommendedName>
        <fullName evidence="6">allantoinase</fullName>
        <ecNumber evidence="6">3.5.2.5</ecNumber>
    </recommendedName>
</protein>
<evidence type="ECO:0000256" key="6">
    <source>
        <dbReference type="ARBA" id="ARBA00012863"/>
    </source>
</evidence>
<dbReference type="InterPro" id="IPR050138">
    <property type="entry name" value="DHOase/Allantoinase_Hydrolase"/>
</dbReference>
<evidence type="ECO:0000313" key="12">
    <source>
        <dbReference type="EMBL" id="OCF37411.1"/>
    </source>
</evidence>
<proteinExistence type="inferred from homology"/>
<comment type="cofactor">
    <cofactor evidence="2">
        <name>Zn(2+)</name>
        <dbReference type="ChEBI" id="CHEBI:29105"/>
    </cofactor>
</comment>
<feature type="domain" description="Amidohydrolase-related" evidence="11">
    <location>
        <begin position="60"/>
        <end position="450"/>
    </location>
</feature>
<organism evidence="12 13">
    <name type="scientific">Kwoniella heveanensis BCC8398</name>
    <dbReference type="NCBI Taxonomy" id="1296120"/>
    <lineage>
        <taxon>Eukaryota</taxon>
        <taxon>Fungi</taxon>
        <taxon>Dikarya</taxon>
        <taxon>Basidiomycota</taxon>
        <taxon>Agaricomycotina</taxon>
        <taxon>Tremellomycetes</taxon>
        <taxon>Tremellales</taxon>
        <taxon>Cryptococcaceae</taxon>
        <taxon>Kwoniella</taxon>
    </lineage>
</organism>
<dbReference type="PANTHER" id="PTHR43668">
    <property type="entry name" value="ALLANTOINASE"/>
    <property type="match status" value="1"/>
</dbReference>
<feature type="region of interest" description="Disordered" evidence="10">
    <location>
        <begin position="203"/>
        <end position="226"/>
    </location>
</feature>
<keyword evidence="8" id="KW-0378">Hydrolase</keyword>
<comment type="pathway">
    <text evidence="3">Nitrogen metabolism; (S)-allantoin degradation; allantoate from (S)-allantoin: step 1/1.</text>
</comment>
<dbReference type="EMBL" id="KV700122">
    <property type="protein sequence ID" value="OCF37411.1"/>
    <property type="molecule type" value="Genomic_DNA"/>
</dbReference>
<dbReference type="OrthoDB" id="1924787at2759"/>
<dbReference type="GO" id="GO:0005737">
    <property type="term" value="C:cytoplasm"/>
    <property type="evidence" value="ECO:0007669"/>
    <property type="project" value="TreeGrafter"/>
</dbReference>
<dbReference type="InterPro" id="IPR018228">
    <property type="entry name" value="DNase_TatD-rel_CS"/>
</dbReference>
<name>A0A1B9H2C0_9TREE</name>
<evidence type="ECO:0000313" key="13">
    <source>
        <dbReference type="Proteomes" id="UP000092666"/>
    </source>
</evidence>
<keyword evidence="9" id="KW-0862">Zinc</keyword>
<dbReference type="PROSITE" id="PS01137">
    <property type="entry name" value="TATD_1"/>
    <property type="match status" value="1"/>
</dbReference>
<feature type="compositionally biased region" description="Basic and acidic residues" evidence="10">
    <location>
        <begin position="203"/>
        <end position="214"/>
    </location>
</feature>
<dbReference type="SUPFAM" id="SSF51338">
    <property type="entry name" value="Composite domain of metallo-dependent hydrolases"/>
    <property type="match status" value="2"/>
</dbReference>
<evidence type="ECO:0000256" key="3">
    <source>
        <dbReference type="ARBA" id="ARBA00004968"/>
    </source>
</evidence>
<dbReference type="InterPro" id="IPR017593">
    <property type="entry name" value="Allantoinase"/>
</dbReference>
<comment type="similarity">
    <text evidence="4">Belongs to the metallo-dependent hydrolases superfamily. Allantoinase family.</text>
</comment>
<evidence type="ECO:0000256" key="5">
    <source>
        <dbReference type="ARBA" id="ARBA00011881"/>
    </source>
</evidence>
<evidence type="ECO:0000256" key="2">
    <source>
        <dbReference type="ARBA" id="ARBA00001947"/>
    </source>
</evidence>
<dbReference type="NCBIfam" id="TIGR03178">
    <property type="entry name" value="allantoinase"/>
    <property type="match status" value="1"/>
</dbReference>
<dbReference type="UniPathway" id="UPA00395">
    <property type="reaction ID" value="UER00653"/>
</dbReference>
<reference evidence="13" key="2">
    <citation type="submission" date="2013-12" db="EMBL/GenBank/DDBJ databases">
        <title>Evolution of pathogenesis and genome organization in the Tremellales.</title>
        <authorList>
            <person name="Cuomo C."/>
            <person name="Litvintseva A."/>
            <person name="Heitman J."/>
            <person name="Chen Y."/>
            <person name="Sun S."/>
            <person name="Springer D."/>
            <person name="Dromer F."/>
            <person name="Young S."/>
            <person name="Zeng Q."/>
            <person name="Chapman S."/>
            <person name="Gujja S."/>
            <person name="Saif S."/>
            <person name="Birren B."/>
        </authorList>
    </citation>
    <scope>NUCLEOTIDE SEQUENCE [LARGE SCALE GENOMIC DNA]</scope>
    <source>
        <strain evidence="13">BCC8398</strain>
    </source>
</reference>